<proteinExistence type="predicted"/>
<dbReference type="AlphaFoldDB" id="A0A2R8A115"/>
<evidence type="ECO:0000313" key="2">
    <source>
        <dbReference type="EMBL" id="TFJ25229.1"/>
    </source>
</evidence>
<evidence type="ECO:0000256" key="1">
    <source>
        <dbReference type="SAM" id="Phobius"/>
    </source>
</evidence>
<feature type="transmembrane region" description="Helical" evidence="1">
    <location>
        <begin position="68"/>
        <end position="87"/>
    </location>
</feature>
<dbReference type="EMBL" id="NRPP01000017">
    <property type="protein sequence ID" value="TFJ25229.1"/>
    <property type="molecule type" value="Genomic_DNA"/>
</dbReference>
<organism evidence="2 3">
    <name type="scientific">Carnobacterium divergens</name>
    <name type="common">Lactobacillus divergens</name>
    <dbReference type="NCBI Taxonomy" id="2748"/>
    <lineage>
        <taxon>Bacteria</taxon>
        <taxon>Bacillati</taxon>
        <taxon>Bacillota</taxon>
        <taxon>Bacilli</taxon>
        <taxon>Lactobacillales</taxon>
        <taxon>Carnobacteriaceae</taxon>
        <taxon>Carnobacterium</taxon>
    </lineage>
</organism>
<evidence type="ECO:0008006" key="4">
    <source>
        <dbReference type="Google" id="ProtNLM"/>
    </source>
</evidence>
<keyword evidence="1" id="KW-0472">Membrane</keyword>
<evidence type="ECO:0000313" key="3">
    <source>
        <dbReference type="Proteomes" id="UP000297938"/>
    </source>
</evidence>
<protein>
    <recommendedName>
        <fullName evidence="4">DUF3784 domain-containing protein</fullName>
    </recommendedName>
</protein>
<feature type="transmembrane region" description="Helical" evidence="1">
    <location>
        <begin position="6"/>
        <end position="30"/>
    </location>
</feature>
<keyword evidence="1" id="KW-1133">Transmembrane helix</keyword>
<keyword evidence="1" id="KW-0812">Transmembrane</keyword>
<reference evidence="2 3" key="1">
    <citation type="journal article" date="2018" name="Int. J. Food Microbiol.">
        <title>Growth of Carnobacterium spp. isolated from chilled vacuum-packaged meat under relevant acidic conditions.</title>
        <authorList>
            <person name="Zhang P."/>
            <person name="Badoni M."/>
            <person name="Ganzle M."/>
            <person name="Yang X."/>
        </authorList>
    </citation>
    <scope>NUCLEOTIDE SEQUENCE [LARGE SCALE GENOMIC DNA]</scope>
    <source>
        <strain evidence="2 3">B2</strain>
    </source>
</reference>
<sequence>MIILMSVFALILFAMAFFLLSGKASVLIINEHENQHQMNQKFFKFYGYLLLFFGIFACFLVFNHIQWLWLTFLGATSFIMVFFVIGLNRRIN</sequence>
<dbReference type="Proteomes" id="UP000297938">
    <property type="component" value="Unassembled WGS sequence"/>
</dbReference>
<comment type="caution">
    <text evidence="2">The sequence shown here is derived from an EMBL/GenBank/DDBJ whole genome shotgun (WGS) entry which is preliminary data.</text>
</comment>
<accession>A0A2R8A115</accession>
<gene>
    <name evidence="2" type="ORF">CKN69_11505</name>
</gene>
<feature type="transmembrane region" description="Helical" evidence="1">
    <location>
        <begin position="42"/>
        <end position="62"/>
    </location>
</feature>
<dbReference type="RefSeq" id="WP_074402483.1">
    <property type="nucleotide sequence ID" value="NZ_CBCPJQ010000003.1"/>
</dbReference>
<name>A0A2R8A115_CARDV</name>